<dbReference type="RefSeq" id="WP_013416397.1">
    <property type="nucleotide sequence ID" value="NC_014659.1"/>
</dbReference>
<dbReference type="Gene3D" id="3.90.1510.10">
    <property type="entry name" value="Glycerate kinase, domain 2"/>
    <property type="match status" value="2"/>
</dbReference>
<dbReference type="PANTHER" id="PTHR21599">
    <property type="entry name" value="GLYCERATE KINASE"/>
    <property type="match status" value="1"/>
</dbReference>
<organism evidence="5">
    <name type="scientific">Rhodococcus hoagii (strain 103S)</name>
    <name type="common">Rhodococcus equi</name>
    <dbReference type="NCBI Taxonomy" id="685727"/>
    <lineage>
        <taxon>Bacteria</taxon>
        <taxon>Bacillati</taxon>
        <taxon>Actinomycetota</taxon>
        <taxon>Actinomycetes</taxon>
        <taxon>Mycobacteriales</taxon>
        <taxon>Nocardiaceae</taxon>
        <taxon>Prescottella</taxon>
    </lineage>
</organism>
<dbReference type="KEGG" id="req:REQ_28330"/>
<gene>
    <name evidence="5" type="ordered locus">REQ_28330</name>
</gene>
<evidence type="ECO:0000313" key="5">
    <source>
        <dbReference type="EMBL" id="CBH48852.1"/>
    </source>
</evidence>
<keyword evidence="3 4" id="KW-0418">Kinase</keyword>
<protein>
    <submittedName>
        <fullName evidence="5">Glycerate kinase</fullName>
    </submittedName>
</protein>
<evidence type="ECO:0000256" key="3">
    <source>
        <dbReference type="ARBA" id="ARBA00022777"/>
    </source>
</evidence>
<dbReference type="EMBL" id="FN563149">
    <property type="protein sequence ID" value="CBH48852.1"/>
    <property type="molecule type" value="Genomic_DNA"/>
</dbReference>
<dbReference type="Pfam" id="PF02595">
    <property type="entry name" value="Gly_kinase"/>
    <property type="match status" value="2"/>
</dbReference>
<evidence type="ECO:0000256" key="1">
    <source>
        <dbReference type="ARBA" id="ARBA00006284"/>
    </source>
</evidence>
<dbReference type="InterPro" id="IPR036129">
    <property type="entry name" value="Glycerate_kinase_sf"/>
</dbReference>
<dbReference type="InterPro" id="IPR018193">
    <property type="entry name" value="Glyc_kinase_flavodox-like_fold"/>
</dbReference>
<evidence type="ECO:0000313" key="6">
    <source>
        <dbReference type="Proteomes" id="UP000006892"/>
    </source>
</evidence>
<accession>A0A3S5Y8G7</accession>
<dbReference type="GO" id="GO:0031388">
    <property type="term" value="P:organic acid phosphorylation"/>
    <property type="evidence" value="ECO:0007669"/>
    <property type="project" value="UniProtKB-UniRule"/>
</dbReference>
<dbReference type="AlphaFoldDB" id="A0A3S5Y8G7"/>
<dbReference type="SUPFAM" id="SSF110738">
    <property type="entry name" value="Glycerate kinase I"/>
    <property type="match status" value="1"/>
</dbReference>
<dbReference type="InterPro" id="IPR004381">
    <property type="entry name" value="Glycerate_kinase"/>
</dbReference>
<reference evidence="5" key="1">
    <citation type="journal article" date="2010" name="PLoS Genet.">
        <title>The genome of a pathogenic rhodococcus: cooptive virulence underpinned by key gene acquisitions.</title>
        <authorList>
            <person name="Letek M."/>
            <person name="Gonzalez P."/>
            <person name="Macarthur I."/>
            <person name="Rodriguez H."/>
            <person name="Freeman T.C."/>
            <person name="Valero-Rello A."/>
            <person name="Blanco M."/>
            <person name="Buckley T."/>
            <person name="Cherevach I."/>
            <person name="Fahey R."/>
            <person name="Hapeshi A."/>
            <person name="Holdstock J."/>
            <person name="Leadon D."/>
            <person name="Navas J."/>
            <person name="Ocampo A."/>
            <person name="Quail M.A."/>
            <person name="Sanders M."/>
            <person name="Scortti M.M."/>
            <person name="Prescott J.F."/>
            <person name="Fogarty U."/>
            <person name="Meijer W.G."/>
            <person name="Parkhill J."/>
            <person name="Bentley S.D."/>
            <person name="Vazquez-Boland J.A."/>
        </authorList>
    </citation>
    <scope>NUCLEOTIDE SEQUENCE [LARGE SCALE GENOMIC DNA]</scope>
    <source>
        <strain evidence="5 6">103S</strain>
    </source>
</reference>
<evidence type="ECO:0000256" key="4">
    <source>
        <dbReference type="PIRNR" id="PIRNR006078"/>
    </source>
</evidence>
<keyword evidence="2 4" id="KW-0808">Transferase</keyword>
<dbReference type="Proteomes" id="UP001154400">
    <property type="component" value="Chromosome"/>
</dbReference>
<dbReference type="PIRSF" id="PIRSF006078">
    <property type="entry name" value="GlxK"/>
    <property type="match status" value="1"/>
</dbReference>
<dbReference type="InterPro" id="IPR018197">
    <property type="entry name" value="Glycerate_kinase_RE-like"/>
</dbReference>
<sequence length="362" mass="36186">MRVLIAPDSFGETLTAVQAAEAMAAGWSAARPSDTVVLAPQSDGGPGFADVISATAGGMRSARVSGPLGQAVEARWVLADDAAYIESAQAVGLGLLAGPPTRTTSLEAHSRGVGELIAAAVDAGARRIVVGLGGSCCTDGGRGMIAALGGPDEAARRLRDVELVAATDVEHPLLGEHGAAHVFGPQKGADASAIELLEQRNAVWAGELARACGRDVADLPGAGAAGGLGAALLALGAVRESGAEVVAACTGQADQLADSDVVLTGEGRFDHQSLRGKLVTTLAAAARRGGVPTVVLAGQVAVDPDTAAEAGIVAAFSVAEFAGSVERAMTEAASRLEALTSCVADRWRGPSSAVWIAPIHEE</sequence>
<dbReference type="GeneID" id="57578488"/>
<dbReference type="Gene3D" id="3.40.50.10350">
    <property type="entry name" value="Glycerate kinase, domain 1"/>
    <property type="match status" value="2"/>
</dbReference>
<dbReference type="PANTHER" id="PTHR21599:SF0">
    <property type="entry name" value="GLYCERATE KINASE"/>
    <property type="match status" value="1"/>
</dbReference>
<evidence type="ECO:0000256" key="2">
    <source>
        <dbReference type="ARBA" id="ARBA00022679"/>
    </source>
</evidence>
<proteinExistence type="inferred from homology"/>
<name>A0A3S5Y8G7_RHOH1</name>
<dbReference type="GO" id="GO:0008887">
    <property type="term" value="F:glycerate kinase activity"/>
    <property type="evidence" value="ECO:0007669"/>
    <property type="project" value="UniProtKB-UniRule"/>
</dbReference>
<comment type="similarity">
    <text evidence="1 4">Belongs to the glycerate kinase type-1 family.</text>
</comment>